<sequence length="494" mass="53365">MGDPTEIAEITEDVAAASEDLGQSSLEATSGDSNEAVGDKRSVKSTVLLLMGMAEKAKLNSRRKPKDRKQKDGKQSDFQGASYHKVTKKWEAPVWDSRSNKGSRKKGVQCHTGSWSSERRAAMAYDIAAILIKGAEIESGKHEHNFDPSIYQEHIEVFKQMQKEELVELLKEMSEGKGRSKGKTPRKGAQRTSRLAGSAGVKAGRVTKPARRPKRAAPPKIKAKAGGRQGTASNRKQQASEDATEASDNQRPAARTSPRRHTASSMRHKSPSPSPLIDVAPAASPQLHHGFLAVSPQHSATTFHQHVSHSRSMPNLPSFTSQYLMPKSLQPSFTAAAPLESVHPFIKAPPLGMPSMPDAVYGPKARVPIPVYAVPLPPGYSLVQTAYIMSPQPPKSSFSSAEHQSGLPVGFSAAFDAEMDIFKRRGGPDYGLSAAVAASQQPGAASPLHDTLHGALAKSLEDQDLGRLMELEQHDDSWISSYGDKHAMQSRATI</sequence>
<name>A0AAW1NUZ3_9CHLO</name>
<organism evidence="8 9">
    <name type="scientific">Symbiochloris irregularis</name>
    <dbReference type="NCBI Taxonomy" id="706552"/>
    <lineage>
        <taxon>Eukaryota</taxon>
        <taxon>Viridiplantae</taxon>
        <taxon>Chlorophyta</taxon>
        <taxon>core chlorophytes</taxon>
        <taxon>Trebouxiophyceae</taxon>
        <taxon>Trebouxiales</taxon>
        <taxon>Trebouxiaceae</taxon>
        <taxon>Symbiochloris</taxon>
    </lineage>
</organism>
<dbReference type="PANTHER" id="PTHR32467:SF213">
    <property type="entry name" value="OS03G0770700 PROTEIN"/>
    <property type="match status" value="1"/>
</dbReference>
<evidence type="ECO:0000256" key="2">
    <source>
        <dbReference type="ARBA" id="ARBA00023015"/>
    </source>
</evidence>
<evidence type="ECO:0000313" key="8">
    <source>
        <dbReference type="EMBL" id="KAK9793497.1"/>
    </source>
</evidence>
<comment type="subcellular location">
    <subcellularLocation>
        <location evidence="1">Nucleus</location>
    </subcellularLocation>
</comment>
<dbReference type="Gene3D" id="3.30.730.10">
    <property type="entry name" value="AP2/ERF domain"/>
    <property type="match status" value="1"/>
</dbReference>
<evidence type="ECO:0000313" key="9">
    <source>
        <dbReference type="Proteomes" id="UP001465755"/>
    </source>
</evidence>
<dbReference type="PANTHER" id="PTHR32467">
    <property type="entry name" value="AP2-LIKE ETHYLENE-RESPONSIVE TRANSCRIPTION FACTOR"/>
    <property type="match status" value="1"/>
</dbReference>
<dbReference type="EMBL" id="JALJOQ010000149">
    <property type="protein sequence ID" value="KAK9793497.1"/>
    <property type="molecule type" value="Genomic_DNA"/>
</dbReference>
<keyword evidence="9" id="KW-1185">Reference proteome</keyword>
<accession>A0AAW1NUZ3</accession>
<dbReference type="SMART" id="SM00380">
    <property type="entry name" value="AP2"/>
    <property type="match status" value="1"/>
</dbReference>
<reference evidence="8 9" key="1">
    <citation type="journal article" date="2024" name="Nat. Commun.">
        <title>Phylogenomics reveals the evolutionary origins of lichenization in chlorophyte algae.</title>
        <authorList>
            <person name="Puginier C."/>
            <person name="Libourel C."/>
            <person name="Otte J."/>
            <person name="Skaloud P."/>
            <person name="Haon M."/>
            <person name="Grisel S."/>
            <person name="Petersen M."/>
            <person name="Berrin J.G."/>
            <person name="Delaux P.M."/>
            <person name="Dal Grande F."/>
            <person name="Keller J."/>
        </authorList>
    </citation>
    <scope>NUCLEOTIDE SEQUENCE [LARGE SCALE GENOMIC DNA]</scope>
    <source>
        <strain evidence="8 9">SAG 2036</strain>
    </source>
</reference>
<dbReference type="GO" id="GO:0003700">
    <property type="term" value="F:DNA-binding transcription factor activity"/>
    <property type="evidence" value="ECO:0007669"/>
    <property type="project" value="InterPro"/>
</dbReference>
<keyword evidence="4" id="KW-0804">Transcription</keyword>
<dbReference type="GO" id="GO:0005634">
    <property type="term" value="C:nucleus"/>
    <property type="evidence" value="ECO:0007669"/>
    <property type="project" value="UniProtKB-SubCell"/>
</dbReference>
<feature type="compositionally biased region" description="Polar residues" evidence="6">
    <location>
        <begin position="21"/>
        <end position="33"/>
    </location>
</feature>
<evidence type="ECO:0000256" key="1">
    <source>
        <dbReference type="ARBA" id="ARBA00004123"/>
    </source>
</evidence>
<evidence type="ECO:0000256" key="4">
    <source>
        <dbReference type="ARBA" id="ARBA00023163"/>
    </source>
</evidence>
<dbReference type="InterPro" id="IPR001471">
    <property type="entry name" value="AP2/ERF_dom"/>
</dbReference>
<comment type="caution">
    <text evidence="8">The sequence shown here is derived from an EMBL/GenBank/DDBJ whole genome shotgun (WGS) entry which is preliminary data.</text>
</comment>
<feature type="region of interest" description="Disordered" evidence="6">
    <location>
        <begin position="13"/>
        <end position="40"/>
    </location>
</feature>
<feature type="compositionally biased region" description="Basic residues" evidence="6">
    <location>
        <begin position="179"/>
        <end position="189"/>
    </location>
</feature>
<dbReference type="InterPro" id="IPR036955">
    <property type="entry name" value="AP2/ERF_dom_sf"/>
</dbReference>
<proteinExistence type="predicted"/>
<evidence type="ECO:0000259" key="7">
    <source>
        <dbReference type="PROSITE" id="PS51032"/>
    </source>
</evidence>
<dbReference type="PROSITE" id="PS51032">
    <property type="entry name" value="AP2_ERF"/>
    <property type="match status" value="1"/>
</dbReference>
<dbReference type="AlphaFoldDB" id="A0AAW1NUZ3"/>
<evidence type="ECO:0000256" key="6">
    <source>
        <dbReference type="SAM" id="MobiDB-lite"/>
    </source>
</evidence>
<keyword evidence="3" id="KW-0238">DNA-binding</keyword>
<evidence type="ECO:0000256" key="5">
    <source>
        <dbReference type="ARBA" id="ARBA00023242"/>
    </source>
</evidence>
<feature type="region of interest" description="Disordered" evidence="6">
    <location>
        <begin position="55"/>
        <end position="115"/>
    </location>
</feature>
<feature type="region of interest" description="Disordered" evidence="6">
    <location>
        <begin position="172"/>
        <end position="280"/>
    </location>
</feature>
<gene>
    <name evidence="8" type="ORF">WJX73_007378</name>
</gene>
<keyword evidence="5" id="KW-0539">Nucleus</keyword>
<protein>
    <recommendedName>
        <fullName evidence="7">AP2/ERF domain-containing protein</fullName>
    </recommendedName>
</protein>
<feature type="compositionally biased region" description="Basic residues" evidence="6">
    <location>
        <begin position="257"/>
        <end position="270"/>
    </location>
</feature>
<feature type="compositionally biased region" description="Basic residues" evidence="6">
    <location>
        <begin position="59"/>
        <end position="68"/>
    </location>
</feature>
<feature type="compositionally biased region" description="Polar residues" evidence="6">
    <location>
        <begin position="230"/>
        <end position="250"/>
    </location>
</feature>
<evidence type="ECO:0000256" key="3">
    <source>
        <dbReference type="ARBA" id="ARBA00023125"/>
    </source>
</evidence>
<dbReference type="Proteomes" id="UP001465755">
    <property type="component" value="Unassembled WGS sequence"/>
</dbReference>
<keyword evidence="2" id="KW-0805">Transcription regulation</keyword>
<feature type="domain" description="AP2/ERF" evidence="7">
    <location>
        <begin position="77"/>
        <end position="147"/>
    </location>
</feature>
<dbReference type="SUPFAM" id="SSF54171">
    <property type="entry name" value="DNA-binding domain"/>
    <property type="match status" value="1"/>
</dbReference>
<feature type="compositionally biased region" description="Basic residues" evidence="6">
    <location>
        <begin position="208"/>
        <end position="225"/>
    </location>
</feature>
<dbReference type="InterPro" id="IPR016177">
    <property type="entry name" value="DNA-bd_dom_sf"/>
</dbReference>
<dbReference type="GO" id="GO:0003677">
    <property type="term" value="F:DNA binding"/>
    <property type="evidence" value="ECO:0007669"/>
    <property type="project" value="UniProtKB-KW"/>
</dbReference>